<accession>A0A194VLD5</accession>
<evidence type="ECO:0000313" key="2">
    <source>
        <dbReference type="Proteomes" id="UP000078559"/>
    </source>
</evidence>
<name>A0A194VLD5_CYTMA</name>
<dbReference type="AlphaFoldDB" id="A0A194VLD5"/>
<protein>
    <submittedName>
        <fullName evidence="1">Uncharacterized protein</fullName>
    </submittedName>
</protein>
<dbReference type="EMBL" id="CM003098">
    <property type="protein sequence ID" value="KUI64670.1"/>
    <property type="molecule type" value="Genomic_DNA"/>
</dbReference>
<evidence type="ECO:0000313" key="1">
    <source>
        <dbReference type="EMBL" id="KUI64670.1"/>
    </source>
</evidence>
<reference evidence="1" key="1">
    <citation type="submission" date="2014-12" db="EMBL/GenBank/DDBJ databases">
        <title>Genome Sequence of Valsa Canker Pathogens Uncovers a Specific Adaption of Colonization on Woody Bark.</title>
        <authorList>
            <person name="Yin Z."/>
            <person name="Liu H."/>
            <person name="Gao X."/>
            <person name="Li Z."/>
            <person name="Song N."/>
            <person name="Ke X."/>
            <person name="Dai Q."/>
            <person name="Wu Y."/>
            <person name="Sun Y."/>
            <person name="Xu J.-R."/>
            <person name="Kang Z.K."/>
            <person name="Wang L."/>
            <person name="Huang L."/>
        </authorList>
    </citation>
    <scope>NUCLEOTIDE SEQUENCE [LARGE SCALE GENOMIC DNA]</scope>
    <source>
        <strain evidence="1">03-8</strain>
    </source>
</reference>
<sequence>MALYREGCSVRSLCAIEIEKPGADTEAGGSWAFDHEEGIFAGRENIIVMPAVVHVGEAIRAVGKEDSIEGVIGNDAAYGQDGAMMYTHVNLYVDSG</sequence>
<keyword evidence="2" id="KW-1185">Reference proteome</keyword>
<dbReference type="Proteomes" id="UP000078559">
    <property type="component" value="Chromosome 1"/>
</dbReference>
<organism evidence="1 2">
    <name type="scientific">Cytospora mali</name>
    <name type="common">Apple Valsa canker fungus</name>
    <name type="synonym">Valsa mali</name>
    <dbReference type="NCBI Taxonomy" id="578113"/>
    <lineage>
        <taxon>Eukaryota</taxon>
        <taxon>Fungi</taxon>
        <taxon>Dikarya</taxon>
        <taxon>Ascomycota</taxon>
        <taxon>Pezizomycotina</taxon>
        <taxon>Sordariomycetes</taxon>
        <taxon>Sordariomycetidae</taxon>
        <taxon>Diaporthales</taxon>
        <taxon>Cytosporaceae</taxon>
        <taxon>Cytospora</taxon>
    </lineage>
</organism>
<proteinExistence type="predicted"/>
<gene>
    <name evidence="1" type="ORF">VM1G_11296</name>
</gene>